<comment type="caution">
    <text evidence="2">The sequence shown here is derived from an EMBL/GenBank/DDBJ whole genome shotgun (WGS) entry which is preliminary data.</text>
</comment>
<dbReference type="InterPro" id="IPR000801">
    <property type="entry name" value="Esterase-like"/>
</dbReference>
<keyword evidence="3" id="KW-1185">Reference proteome</keyword>
<protein>
    <recommendedName>
        <fullName evidence="4">Esterase</fullName>
    </recommendedName>
</protein>
<keyword evidence="1" id="KW-0472">Membrane</keyword>
<evidence type="ECO:0000256" key="1">
    <source>
        <dbReference type="SAM" id="Phobius"/>
    </source>
</evidence>
<proteinExistence type="predicted"/>
<dbReference type="SUPFAM" id="SSF53474">
    <property type="entry name" value="alpha/beta-Hydrolases"/>
    <property type="match status" value="1"/>
</dbReference>
<dbReference type="Proteomes" id="UP000487268">
    <property type="component" value="Unassembled WGS sequence"/>
</dbReference>
<dbReference type="AlphaFoldDB" id="A0A7K0C0Y0"/>
<evidence type="ECO:0008006" key="4">
    <source>
        <dbReference type="Google" id="ProtNLM"/>
    </source>
</evidence>
<dbReference type="Pfam" id="PF00756">
    <property type="entry name" value="Esterase"/>
    <property type="match status" value="1"/>
</dbReference>
<sequence>MTLLGWPLLALLVVLAVAAPVGCLFAWNRLPGPRAAQGAGRLGLLLTCQATALLMVGVLINHHLHLYASWDDLFGTEQADGDIHAAGAAPQPDGAGPVGRPQSLSPFHFDGRSRTFVARVQGQESGIRAEVRVWLPKQYDDPAYAGKRFPVVELFPGFPGSSWTWFGAMRGADLLRTAMRNGQAKPYILVAPTITVQPGRDTECADVPGGPKVATWLVADVRRIVTEHFRALPEAASWGTMGYSTGGFCAAKLALQYPNRFRAAVSLAGYFRPTSPDLTRAPALARANSPLDLLAAHPPVDLLLAGSREDPGTVPAIDEMIRRSRPPTRSFTYIVLTGGHNVRVWQEMLPKAYEWLSKRVDGPA</sequence>
<evidence type="ECO:0000313" key="2">
    <source>
        <dbReference type="EMBL" id="MQY07006.1"/>
    </source>
</evidence>
<gene>
    <name evidence="2" type="ORF">ACRB68_51030</name>
</gene>
<dbReference type="Gene3D" id="3.40.50.1820">
    <property type="entry name" value="alpha/beta hydrolase"/>
    <property type="match status" value="1"/>
</dbReference>
<keyword evidence="1" id="KW-1133">Transmembrane helix</keyword>
<feature type="transmembrane region" description="Helical" evidence="1">
    <location>
        <begin position="42"/>
        <end position="60"/>
    </location>
</feature>
<accession>A0A7K0C0Y0</accession>
<dbReference type="EMBL" id="WEGH01000003">
    <property type="protein sequence ID" value="MQY07006.1"/>
    <property type="molecule type" value="Genomic_DNA"/>
</dbReference>
<dbReference type="InterPro" id="IPR050583">
    <property type="entry name" value="Mycobacterial_A85_antigen"/>
</dbReference>
<dbReference type="InterPro" id="IPR029058">
    <property type="entry name" value="AB_hydrolase_fold"/>
</dbReference>
<evidence type="ECO:0000313" key="3">
    <source>
        <dbReference type="Proteomes" id="UP000487268"/>
    </source>
</evidence>
<keyword evidence="1" id="KW-0812">Transmembrane</keyword>
<dbReference type="RefSeq" id="WP_153536583.1">
    <property type="nucleotide sequence ID" value="NZ_WEGH01000003.1"/>
</dbReference>
<dbReference type="OrthoDB" id="3670437at2"/>
<reference evidence="2 3" key="1">
    <citation type="submission" date="2019-10" db="EMBL/GenBank/DDBJ databases">
        <title>Actinomadura rubteroloni sp. nov. and Actinomadura macrotermitis sp. nov., isolated from the gut of fungus growing-termite Macrotermes natalensis.</title>
        <authorList>
            <person name="Benndorf R."/>
            <person name="Martin K."/>
            <person name="Kuefner M."/>
            <person name="De Beer W."/>
            <person name="Kaster A.-K."/>
            <person name="Vollmers J."/>
            <person name="Poulsen M."/>
            <person name="Beemelmanns C."/>
        </authorList>
    </citation>
    <scope>NUCLEOTIDE SEQUENCE [LARGE SCALE GENOMIC DNA]</scope>
    <source>
        <strain evidence="2 3">RB68</strain>
    </source>
</reference>
<organism evidence="2 3">
    <name type="scientific">Actinomadura macrotermitis</name>
    <dbReference type="NCBI Taxonomy" id="2585200"/>
    <lineage>
        <taxon>Bacteria</taxon>
        <taxon>Bacillati</taxon>
        <taxon>Actinomycetota</taxon>
        <taxon>Actinomycetes</taxon>
        <taxon>Streptosporangiales</taxon>
        <taxon>Thermomonosporaceae</taxon>
        <taxon>Actinomadura</taxon>
    </lineage>
</organism>
<dbReference type="PANTHER" id="PTHR48098">
    <property type="entry name" value="ENTEROCHELIN ESTERASE-RELATED"/>
    <property type="match status" value="1"/>
</dbReference>
<name>A0A7K0C0Y0_9ACTN</name>
<dbReference type="PANTHER" id="PTHR48098:SF1">
    <property type="entry name" value="DIACYLGLYCEROL ACYLTRANSFERASE_MYCOLYLTRANSFERASE AG85A"/>
    <property type="match status" value="1"/>
</dbReference>
<dbReference type="GO" id="GO:0016747">
    <property type="term" value="F:acyltransferase activity, transferring groups other than amino-acyl groups"/>
    <property type="evidence" value="ECO:0007669"/>
    <property type="project" value="TreeGrafter"/>
</dbReference>